<gene>
    <name evidence="4" type="ORF">SSDG_02516</name>
</gene>
<evidence type="ECO:0000256" key="1">
    <source>
        <dbReference type="ARBA" id="ARBA00022729"/>
    </source>
</evidence>
<evidence type="ECO:0000313" key="4">
    <source>
        <dbReference type="EMBL" id="EDY64118.1"/>
    </source>
</evidence>
<dbReference type="SMART" id="SM00062">
    <property type="entry name" value="PBPb"/>
    <property type="match status" value="1"/>
</dbReference>
<reference evidence="5" key="1">
    <citation type="submission" date="2008-02" db="EMBL/GenBank/DDBJ databases">
        <authorList>
            <consortium name="The Broad Institute Genome Sequencing Platform"/>
            <person name="Fischbach M."/>
            <person name="Ward D."/>
            <person name="Young S."/>
            <person name="Jaffe D."/>
            <person name="Gnerre S."/>
            <person name="Berlin A."/>
            <person name="Heiman D."/>
            <person name="Hepburn T."/>
            <person name="Sykes S."/>
            <person name="Alvarado L."/>
            <person name="Kodira C.D."/>
            <person name="Straight P."/>
            <person name="Clardy J."/>
            <person name="Hung D."/>
            <person name="Kolter R."/>
            <person name="Mekalanos J."/>
            <person name="Walker S."/>
            <person name="Walsh C.T."/>
            <person name="Lander E."/>
            <person name="Galagan J."/>
            <person name="Nusbaum C."/>
            <person name="Birren B."/>
        </authorList>
    </citation>
    <scope>NUCLEOTIDE SEQUENCE [LARGE SCALE GENOMIC DNA]</scope>
    <source>
        <strain evidence="5">ATCC 25486 / DSM 40338 / CBS 914.69 / JCM 4507 / NBRC 13074 / NRRL 2958 / 5647</strain>
    </source>
</reference>
<evidence type="ECO:0000259" key="3">
    <source>
        <dbReference type="SMART" id="SM00062"/>
    </source>
</evidence>
<sequence length="357" mass="38013">MPGPLNGLVRMARCRKQTRSRHSKMSAVRPGNSTLTRRRTPIMTASTTRRKTAAKSRTAAVCAIAVAGAMLLTACGDQTDNGASESETKGTASAAPLADKLPKEIRDKGVIKVGSDIAYAPMEFMDEGNKPAGVDIDIAKALGKVLGVEFQFENSTFDQLVLGMNNGRTDIVMSSMTDTKERQQGATEDAKGGADFVNYFKAGSAILVQKGNPKQVTTLDDLCGLTVAAQRGTANEALLKETQKKCGSDKIKEFISDQDTDSITQLQTKRADAVITDFPVALYNELNAGGGKLFEVVGEQIDAAPYGIAVSKKNTQLRDALQAAVQKIIDDGSYGEVLKEWKAESGAIEKATINAGK</sequence>
<keyword evidence="1" id="KW-0732">Signal</keyword>
<dbReference type="eggNOG" id="COG0834">
    <property type="taxonomic scope" value="Bacteria"/>
</dbReference>
<dbReference type="PANTHER" id="PTHR35936">
    <property type="entry name" value="MEMBRANE-BOUND LYTIC MUREIN TRANSGLYCOSYLASE F"/>
    <property type="match status" value="1"/>
</dbReference>
<dbReference type="PANTHER" id="PTHR35936:SF17">
    <property type="entry name" value="ARGININE-BINDING EXTRACELLULAR PROTEIN ARTP"/>
    <property type="match status" value="1"/>
</dbReference>
<dbReference type="Pfam" id="PF00497">
    <property type="entry name" value="SBP_bac_3"/>
    <property type="match status" value="1"/>
</dbReference>
<feature type="domain" description="Solute-binding protein family 3/N-terminal" evidence="3">
    <location>
        <begin position="110"/>
        <end position="345"/>
    </location>
</feature>
<dbReference type="EMBL" id="CM000950">
    <property type="protein sequence ID" value="EDY64118.1"/>
    <property type="molecule type" value="Genomic_DNA"/>
</dbReference>
<feature type="compositionally biased region" description="Polar residues" evidence="2">
    <location>
        <begin position="79"/>
        <end position="91"/>
    </location>
</feature>
<dbReference type="Gene3D" id="3.40.190.10">
    <property type="entry name" value="Periplasmic binding protein-like II"/>
    <property type="match status" value="2"/>
</dbReference>
<feature type="region of interest" description="Disordered" evidence="2">
    <location>
        <begin position="79"/>
        <end position="99"/>
    </location>
</feature>
<name>B5HBA7_STRE2</name>
<dbReference type="HOGENOM" id="CLU_019602_18_1_11"/>
<organism evidence="4 5">
    <name type="scientific">Streptomyces pristinaespiralis (strain ATCC 25486 / DSM 40338 / CBS 914.69 / JCM 4507 / KCC S-0507 / NBRC 13074 / NRRL 2958 / 5647)</name>
    <dbReference type="NCBI Taxonomy" id="457429"/>
    <lineage>
        <taxon>Bacteria</taxon>
        <taxon>Bacillati</taxon>
        <taxon>Actinomycetota</taxon>
        <taxon>Actinomycetes</taxon>
        <taxon>Kitasatosporales</taxon>
        <taxon>Streptomycetaceae</taxon>
        <taxon>Streptomyces</taxon>
    </lineage>
</organism>
<dbReference type="AlphaFoldDB" id="B5HBA7"/>
<proteinExistence type="predicted"/>
<evidence type="ECO:0000256" key="2">
    <source>
        <dbReference type="SAM" id="MobiDB-lite"/>
    </source>
</evidence>
<dbReference type="CDD" id="cd01004">
    <property type="entry name" value="PBP2_MidA_like"/>
    <property type="match status" value="1"/>
</dbReference>
<protein>
    <submittedName>
        <fullName evidence="4">Secreted protein</fullName>
    </submittedName>
</protein>
<evidence type="ECO:0000313" key="5">
    <source>
        <dbReference type="Proteomes" id="UP000002805"/>
    </source>
</evidence>
<dbReference type="SUPFAM" id="SSF53850">
    <property type="entry name" value="Periplasmic binding protein-like II"/>
    <property type="match status" value="1"/>
</dbReference>
<dbReference type="InterPro" id="IPR001638">
    <property type="entry name" value="Solute-binding_3/MltF_N"/>
</dbReference>
<keyword evidence="5" id="KW-1185">Reference proteome</keyword>
<dbReference type="Proteomes" id="UP000002805">
    <property type="component" value="Chromosome"/>
</dbReference>
<accession>B5HBA7</accession>
<reference evidence="5" key="2">
    <citation type="submission" date="2009-10" db="EMBL/GenBank/DDBJ databases">
        <title>The genome sequence of Streptomyces pristinaespiralis strain ATCC 25486.</title>
        <authorList>
            <consortium name="The Broad Institute Genome Sequencing Platform"/>
            <consortium name="Broad Institute Microbial Sequencing Center"/>
            <person name="Fischbach M."/>
            <person name="Godfrey P."/>
            <person name="Ward D."/>
            <person name="Young S."/>
            <person name="Zeng Q."/>
            <person name="Koehrsen M."/>
            <person name="Alvarado L."/>
            <person name="Berlin A.M."/>
            <person name="Bochicchio J."/>
            <person name="Borenstein D."/>
            <person name="Chapman S.B."/>
            <person name="Chen Z."/>
            <person name="Engels R."/>
            <person name="Freedman E."/>
            <person name="Gellesch M."/>
            <person name="Goldberg J."/>
            <person name="Griggs A."/>
            <person name="Gujja S."/>
            <person name="Heilman E.R."/>
            <person name="Heiman D.I."/>
            <person name="Hepburn T.A."/>
            <person name="Howarth C."/>
            <person name="Jen D."/>
            <person name="Larson L."/>
            <person name="Lewis B."/>
            <person name="Mehta T."/>
            <person name="Park D."/>
            <person name="Pearson M."/>
            <person name="Richards J."/>
            <person name="Roberts A."/>
            <person name="Saif S."/>
            <person name="Shea T.D."/>
            <person name="Shenoy N."/>
            <person name="Sisk P."/>
            <person name="Stolte C."/>
            <person name="Sykes S.N."/>
            <person name="Thomson T."/>
            <person name="Walk T."/>
            <person name="White J."/>
            <person name="Yandava C."/>
            <person name="Straight P."/>
            <person name="Clardy J."/>
            <person name="Hung D."/>
            <person name="Kolter R."/>
            <person name="Mekalanos J."/>
            <person name="Walker S."/>
            <person name="Walsh C.T."/>
            <person name="Wieland-Brown L.C."/>
            <person name="Haas B."/>
            <person name="Nusbaum C."/>
            <person name="Birren B."/>
        </authorList>
    </citation>
    <scope>NUCLEOTIDE SEQUENCE [LARGE SCALE GENOMIC DNA]</scope>
    <source>
        <strain evidence="5">ATCC 25486 / DSM 40338 / CBS 914.69 / JCM 4507 / NBRC 13074 / NRRL 2958 / 5647</strain>
    </source>
</reference>